<feature type="domain" description="ML-like" evidence="9">
    <location>
        <begin position="62"/>
        <end position="202"/>
    </location>
</feature>
<dbReference type="Pfam" id="PF06011">
    <property type="entry name" value="TRP"/>
    <property type="match status" value="2"/>
</dbReference>
<dbReference type="VEuPathDB" id="FungiDB:VP01_3626g1"/>
<evidence type="ECO:0000259" key="9">
    <source>
        <dbReference type="SMART" id="SM01320"/>
    </source>
</evidence>
<dbReference type="InterPro" id="IPR032800">
    <property type="entry name" value="TRP_N"/>
</dbReference>
<evidence type="ECO:0000313" key="11">
    <source>
        <dbReference type="Proteomes" id="UP000037035"/>
    </source>
</evidence>
<feature type="transmembrane region" description="Helical" evidence="8">
    <location>
        <begin position="206"/>
        <end position="228"/>
    </location>
</feature>
<dbReference type="SMART" id="SM01320">
    <property type="entry name" value="TRP_N"/>
    <property type="match status" value="1"/>
</dbReference>
<feature type="transmembrane region" description="Helical" evidence="8">
    <location>
        <begin position="558"/>
        <end position="578"/>
    </location>
</feature>
<gene>
    <name evidence="10" type="ORF">VP01_3626g1</name>
</gene>
<feature type="transmembrane region" description="Helical" evidence="8">
    <location>
        <begin position="503"/>
        <end position="524"/>
    </location>
</feature>
<dbReference type="PANTHER" id="PTHR31145">
    <property type="entry name" value="INTEGRAL MEMBRANE PROTEIN (AFU_ORTHOLOGUE AFUA_7G01610)"/>
    <property type="match status" value="1"/>
</dbReference>
<feature type="transmembrane region" description="Helical" evidence="8">
    <location>
        <begin position="240"/>
        <end position="259"/>
    </location>
</feature>
<evidence type="ECO:0000313" key="10">
    <source>
        <dbReference type="EMBL" id="KNZ52292.1"/>
    </source>
</evidence>
<feature type="transmembrane region" description="Helical" evidence="8">
    <location>
        <begin position="584"/>
        <end position="605"/>
    </location>
</feature>
<dbReference type="AlphaFoldDB" id="A0A0L6UVL1"/>
<feature type="transmembrane region" description="Helical" evidence="8">
    <location>
        <begin position="617"/>
        <end position="642"/>
    </location>
</feature>
<keyword evidence="4" id="KW-0732">Signal</keyword>
<evidence type="ECO:0000256" key="8">
    <source>
        <dbReference type="SAM" id="Phobius"/>
    </source>
</evidence>
<proteinExistence type="inferred from homology"/>
<dbReference type="InterPro" id="IPR010308">
    <property type="entry name" value="TRP_C"/>
</dbReference>
<keyword evidence="3 8" id="KW-0812">Transmembrane</keyword>
<name>A0A0L6UVL1_9BASI</name>
<keyword evidence="5 8" id="KW-1133">Transmembrane helix</keyword>
<dbReference type="GO" id="GO:0055085">
    <property type="term" value="P:transmembrane transport"/>
    <property type="evidence" value="ECO:0007669"/>
    <property type="project" value="TreeGrafter"/>
</dbReference>
<evidence type="ECO:0000256" key="6">
    <source>
        <dbReference type="ARBA" id="ARBA00023136"/>
    </source>
</evidence>
<dbReference type="PANTHER" id="PTHR31145:SF2">
    <property type="entry name" value="FLAVIN CARRIER PROTEIN 2"/>
    <property type="match status" value="1"/>
</dbReference>
<feature type="transmembrane region" description="Helical" evidence="8">
    <location>
        <begin position="421"/>
        <end position="450"/>
    </location>
</feature>
<comment type="subcellular location">
    <subcellularLocation>
        <location evidence="1">Membrane</location>
        <topology evidence="1">Multi-pass membrane protein</topology>
    </subcellularLocation>
</comment>
<evidence type="ECO:0000256" key="2">
    <source>
        <dbReference type="ARBA" id="ARBA00010642"/>
    </source>
</evidence>
<sequence>MYLLFPTATLFFFIFTFLIFNPFPSPIINPPIHHSQSTITQCASSSSPSPSSPPSSVLPQISSVQTSSVSYCSDPLAILVDTFDVRYSKLNSTLDFDLSAASVTRGLNLVADLNLNAYGIHALNLSIDLCSVLSGVLCPLPTYNFTGSGQYSIPTSRIPNIPALAWSVPDIEAVFTIQLIDSLSAQSAACLQVTLTNGLTVGLKSVAWASASFLIISALIALVAAIIAPSSVLLTAPASFFYLLGNQLQQMAMAGMLSLNYPVVLRTWTTNFAYSVGLISSRAISRAIDDLRDRTGGNGFRTAQDTVAFISRLYSPFNQQAGTVDTHTDTSSSARALFVNDTMHRLIVGAYQNAPPHTNHSSMATSTHQNTLAARQAADSSFVATVPRPRHMVPVVTRNTTLLDPGLAAYVNKVGFPVENAFMFLFMWLLILTAFFLACFLLVSFILLLVPSRHRSSMQKLERLRPVGLAIGLRVLLFAYPPLSLFTFWQWRLGSSDARAPVFFSVVIWLGASLALGFIGWCLFRHYSRGHVWEWMAFIGFGQVKKNSSPRGVGQMQVISEMILFTIQLALLVVYRPFGATLTNVAAIIQAVMAVIQSVILQLLVPSLGTKPIPRAVLGFGIIAVHAIGFLAVVVFGGWPLISEIRTVFSRDRGDRLTVVSPDEQDKFPETPGPIMVEHNPSSASHRTLSCASRPSSVDQDVTLYFNQELQDQHQLYPDPSSDHYPLKDHHPVPSPSS</sequence>
<dbReference type="OrthoDB" id="2115177at2759"/>
<dbReference type="EMBL" id="LAVV01008642">
    <property type="protein sequence ID" value="KNZ52292.1"/>
    <property type="molecule type" value="Genomic_DNA"/>
</dbReference>
<evidence type="ECO:0000256" key="1">
    <source>
        <dbReference type="ARBA" id="ARBA00004141"/>
    </source>
</evidence>
<dbReference type="GO" id="GO:0016020">
    <property type="term" value="C:membrane"/>
    <property type="evidence" value="ECO:0007669"/>
    <property type="project" value="UniProtKB-SubCell"/>
</dbReference>
<keyword evidence="11" id="KW-1185">Reference proteome</keyword>
<evidence type="ECO:0000256" key="7">
    <source>
        <dbReference type="SAM" id="MobiDB-lite"/>
    </source>
</evidence>
<feature type="transmembrane region" description="Helical" evidence="8">
    <location>
        <begin position="471"/>
        <end position="491"/>
    </location>
</feature>
<dbReference type="InterPro" id="IPR040241">
    <property type="entry name" value="TRP_Flc/Pkd2-like"/>
</dbReference>
<reference evidence="10 11" key="1">
    <citation type="submission" date="2015-08" db="EMBL/GenBank/DDBJ databases">
        <title>Next Generation Sequencing and Analysis of the Genome of Puccinia sorghi L Schw, the Causal Agent of Maize Common Rust.</title>
        <authorList>
            <person name="Rochi L."/>
            <person name="Burguener G."/>
            <person name="Darino M."/>
            <person name="Turjanski A."/>
            <person name="Kreff E."/>
            <person name="Dieguez M.J."/>
            <person name="Sacco F."/>
        </authorList>
    </citation>
    <scope>NUCLEOTIDE SEQUENCE [LARGE SCALE GENOMIC DNA]</scope>
    <source>
        <strain evidence="10 11">RO10H11247</strain>
    </source>
</reference>
<feature type="region of interest" description="Disordered" evidence="7">
    <location>
        <begin position="713"/>
        <end position="738"/>
    </location>
</feature>
<evidence type="ECO:0000256" key="4">
    <source>
        <dbReference type="ARBA" id="ARBA00022729"/>
    </source>
</evidence>
<accession>A0A0L6UVL1</accession>
<feature type="compositionally biased region" description="Basic and acidic residues" evidence="7">
    <location>
        <begin position="721"/>
        <end position="732"/>
    </location>
</feature>
<evidence type="ECO:0000256" key="3">
    <source>
        <dbReference type="ARBA" id="ARBA00022692"/>
    </source>
</evidence>
<evidence type="ECO:0000256" key="5">
    <source>
        <dbReference type="ARBA" id="ARBA00022989"/>
    </source>
</evidence>
<dbReference type="STRING" id="27349.A0A0L6UVL1"/>
<comment type="similarity">
    <text evidence="2">Belongs to the transient receptor potential (TRP) ion channel family.</text>
</comment>
<protein>
    <recommendedName>
        <fullName evidence="9">ML-like domain-containing protein</fullName>
    </recommendedName>
</protein>
<dbReference type="Pfam" id="PF14558">
    <property type="entry name" value="TRP_N"/>
    <property type="match status" value="1"/>
</dbReference>
<dbReference type="Proteomes" id="UP000037035">
    <property type="component" value="Unassembled WGS sequence"/>
</dbReference>
<comment type="caution">
    <text evidence="10">The sequence shown here is derived from an EMBL/GenBank/DDBJ whole genome shotgun (WGS) entry which is preliminary data.</text>
</comment>
<keyword evidence="6 8" id="KW-0472">Membrane</keyword>
<organism evidence="10 11">
    <name type="scientific">Puccinia sorghi</name>
    <dbReference type="NCBI Taxonomy" id="27349"/>
    <lineage>
        <taxon>Eukaryota</taxon>
        <taxon>Fungi</taxon>
        <taxon>Dikarya</taxon>
        <taxon>Basidiomycota</taxon>
        <taxon>Pucciniomycotina</taxon>
        <taxon>Pucciniomycetes</taxon>
        <taxon>Pucciniales</taxon>
        <taxon>Pucciniaceae</taxon>
        <taxon>Puccinia</taxon>
    </lineage>
</organism>
<dbReference type="GO" id="GO:0009272">
    <property type="term" value="P:fungal-type cell wall biogenesis"/>
    <property type="evidence" value="ECO:0007669"/>
    <property type="project" value="TreeGrafter"/>
</dbReference>